<name>A0A318KNA4_9FIRM</name>
<sequence>MKKYLILSIAAVILFTSVYFYITFNQNPITLNIYIEPTNISEQNISTVTFCTEYDQNAKFSQTIDADLILQLMELAPEGNPNNQTPSAKNHCTSETKILIDMNKTTNDELIDLLAQKEILYGIDDKKGTIIIEKDMIHVLD</sequence>
<protein>
    <submittedName>
        <fullName evidence="1">Uncharacterized protein</fullName>
    </submittedName>
</protein>
<comment type="caution">
    <text evidence="1">The sequence shown here is derived from an EMBL/GenBank/DDBJ whole genome shotgun (WGS) entry which is preliminary data.</text>
</comment>
<keyword evidence="2" id="KW-1185">Reference proteome</keyword>
<dbReference type="RefSeq" id="WP_022936746.1">
    <property type="nucleotide sequence ID" value="NZ_CABKRQ010000001.1"/>
</dbReference>
<proteinExistence type="predicted"/>
<gene>
    <name evidence="1" type="ORF">DES51_108156</name>
</gene>
<dbReference type="AlphaFoldDB" id="A0A318KNA4"/>
<dbReference type="EMBL" id="QJKH01000008">
    <property type="protein sequence ID" value="PXX78228.1"/>
    <property type="molecule type" value="Genomic_DNA"/>
</dbReference>
<reference evidence="1 2" key="1">
    <citation type="submission" date="2018-05" db="EMBL/GenBank/DDBJ databases">
        <title>Genomic Encyclopedia of Type Strains, Phase IV (KMG-IV): sequencing the most valuable type-strain genomes for metagenomic binning, comparative biology and taxonomic classification.</title>
        <authorList>
            <person name="Goeker M."/>
        </authorList>
    </citation>
    <scope>NUCLEOTIDE SEQUENCE [LARGE SCALE GENOMIC DNA]</scope>
    <source>
        <strain evidence="1 2">JC118</strain>
    </source>
</reference>
<evidence type="ECO:0000313" key="2">
    <source>
        <dbReference type="Proteomes" id="UP000247612"/>
    </source>
</evidence>
<organism evidence="1 2">
    <name type="scientific">Dielma fastidiosa</name>
    <dbReference type="NCBI Taxonomy" id="1034346"/>
    <lineage>
        <taxon>Bacteria</taxon>
        <taxon>Bacillati</taxon>
        <taxon>Bacillota</taxon>
        <taxon>Erysipelotrichia</taxon>
        <taxon>Erysipelotrichales</taxon>
        <taxon>Erysipelotrichaceae</taxon>
        <taxon>Dielma</taxon>
    </lineage>
</organism>
<dbReference type="STRING" id="1034346.GCA_000313565_00442"/>
<dbReference type="Proteomes" id="UP000247612">
    <property type="component" value="Unassembled WGS sequence"/>
</dbReference>
<accession>A0A318KNA4</accession>
<evidence type="ECO:0000313" key="1">
    <source>
        <dbReference type="EMBL" id="PXX78228.1"/>
    </source>
</evidence>